<dbReference type="EMBL" id="JADCLJ010000024">
    <property type="protein sequence ID" value="MBE4909866.1"/>
    <property type="molecule type" value="Genomic_DNA"/>
</dbReference>
<organism evidence="2 3">
    <name type="scientific">Litchfieldia luteola</name>
    <dbReference type="NCBI Taxonomy" id="682179"/>
    <lineage>
        <taxon>Bacteria</taxon>
        <taxon>Bacillati</taxon>
        <taxon>Bacillota</taxon>
        <taxon>Bacilli</taxon>
        <taxon>Bacillales</taxon>
        <taxon>Bacillaceae</taxon>
        <taxon>Litchfieldia</taxon>
    </lineage>
</organism>
<keyword evidence="3" id="KW-1185">Reference proteome</keyword>
<sequence>MRNLIMFSFFSLLMLLLLNGCNSIEVIDGENLFEFKDSYVGDAGAVGNITRQLPKPSGEQISGMELQTSEEPYGIILNYIAVEHSEDIETNYSELAIYNATIILSLVKNADWVNFNFINQEFEVRREDLQKFYGKDIREFNTEEELRMFMQKKLEDENKVLQFFK</sequence>
<feature type="domain" description="DUF4825" evidence="1">
    <location>
        <begin position="32"/>
        <end position="120"/>
    </location>
</feature>
<comment type="caution">
    <text evidence="2">The sequence shown here is derived from an EMBL/GenBank/DDBJ whole genome shotgun (WGS) entry which is preliminary data.</text>
</comment>
<dbReference type="Pfam" id="PF16107">
    <property type="entry name" value="DUF4825"/>
    <property type="match status" value="1"/>
</dbReference>
<reference evidence="2 3" key="1">
    <citation type="submission" date="2020-10" db="EMBL/GenBank/DDBJ databases">
        <title>Bacillus sp. HD4P25, an endophyte from a halophyte.</title>
        <authorList>
            <person name="Sun J.-Q."/>
        </authorList>
    </citation>
    <scope>NUCLEOTIDE SEQUENCE [LARGE SCALE GENOMIC DNA]</scope>
    <source>
        <strain evidence="2 3">YIM 93174</strain>
    </source>
</reference>
<evidence type="ECO:0000259" key="1">
    <source>
        <dbReference type="Pfam" id="PF16107"/>
    </source>
</evidence>
<accession>A0ABR9QMY7</accession>
<name>A0ABR9QMY7_9BACI</name>
<dbReference type="Proteomes" id="UP001516662">
    <property type="component" value="Unassembled WGS sequence"/>
</dbReference>
<protein>
    <submittedName>
        <fullName evidence="2">DUF4825 domain-containing protein</fullName>
    </submittedName>
</protein>
<evidence type="ECO:0000313" key="2">
    <source>
        <dbReference type="EMBL" id="MBE4909866.1"/>
    </source>
</evidence>
<gene>
    <name evidence="2" type="ORF">IMZ08_17665</name>
</gene>
<proteinExistence type="predicted"/>
<dbReference type="InterPro" id="IPR032250">
    <property type="entry name" value="DUF4825"/>
</dbReference>
<dbReference type="RefSeq" id="WP_193538915.1">
    <property type="nucleotide sequence ID" value="NZ_JADCLJ010000024.1"/>
</dbReference>
<evidence type="ECO:0000313" key="3">
    <source>
        <dbReference type="Proteomes" id="UP001516662"/>
    </source>
</evidence>